<dbReference type="EMBL" id="BEXD01000123">
    <property type="protein sequence ID" value="GBB84506.1"/>
    <property type="molecule type" value="Genomic_DNA"/>
</dbReference>
<evidence type="ECO:0000313" key="1">
    <source>
        <dbReference type="EMBL" id="GBB84506.1"/>
    </source>
</evidence>
<name>A0A2Z6QWA9_9GLOM</name>
<gene>
    <name evidence="1" type="ORF">RclHR1_11080001</name>
</gene>
<dbReference type="AlphaFoldDB" id="A0A2Z6QWA9"/>
<dbReference type="Proteomes" id="UP000247702">
    <property type="component" value="Unassembled WGS sequence"/>
</dbReference>
<keyword evidence="2" id="KW-1185">Reference proteome</keyword>
<accession>A0A2Z6QWA9</accession>
<reference evidence="1 2" key="1">
    <citation type="submission" date="2017-11" db="EMBL/GenBank/DDBJ databases">
        <title>The genome of Rhizophagus clarus HR1 reveals common genetic basis of auxotrophy among arbuscular mycorrhizal fungi.</title>
        <authorList>
            <person name="Kobayashi Y."/>
        </authorList>
    </citation>
    <scope>NUCLEOTIDE SEQUENCE [LARGE SCALE GENOMIC DNA]</scope>
    <source>
        <strain evidence="1 2">HR1</strain>
    </source>
</reference>
<proteinExistence type="predicted"/>
<evidence type="ECO:0000313" key="2">
    <source>
        <dbReference type="Proteomes" id="UP000247702"/>
    </source>
</evidence>
<sequence>MFIFFLFLGLEETDFSISKAQNSNLKQIEVFRKKLGVLLAPISKVHGWISRRNFEGLEPLLRQTSYLKAHSFPDTNKRWGRIKVRVRSKKLKLFVGIEPTGTMSKPLTIT</sequence>
<protein>
    <submittedName>
        <fullName evidence="1">Uncharacterized protein</fullName>
    </submittedName>
</protein>
<organism evidence="1 2">
    <name type="scientific">Rhizophagus clarus</name>
    <dbReference type="NCBI Taxonomy" id="94130"/>
    <lineage>
        <taxon>Eukaryota</taxon>
        <taxon>Fungi</taxon>
        <taxon>Fungi incertae sedis</taxon>
        <taxon>Mucoromycota</taxon>
        <taxon>Glomeromycotina</taxon>
        <taxon>Glomeromycetes</taxon>
        <taxon>Glomerales</taxon>
        <taxon>Glomeraceae</taxon>
        <taxon>Rhizophagus</taxon>
    </lineage>
</organism>
<comment type="caution">
    <text evidence="1">The sequence shown here is derived from an EMBL/GenBank/DDBJ whole genome shotgun (WGS) entry which is preliminary data.</text>
</comment>